<evidence type="ECO:0000256" key="1">
    <source>
        <dbReference type="ARBA" id="ARBA00005582"/>
    </source>
</evidence>
<dbReference type="InterPro" id="IPR059176">
    <property type="entry name" value="UDP-X_N"/>
</dbReference>
<dbReference type="PROSITE" id="PS51462">
    <property type="entry name" value="NUDIX"/>
    <property type="match status" value="1"/>
</dbReference>
<name>A0ABV5BGU2_9BACL</name>
<keyword evidence="4" id="KW-1185">Reference proteome</keyword>
<dbReference type="GO" id="GO:0016787">
    <property type="term" value="F:hydrolase activity"/>
    <property type="evidence" value="ECO:0007669"/>
    <property type="project" value="UniProtKB-KW"/>
</dbReference>
<dbReference type="InterPro" id="IPR015797">
    <property type="entry name" value="NUDIX_hydrolase-like_dom_sf"/>
</dbReference>
<feature type="domain" description="Nudix hydrolase" evidence="2">
    <location>
        <begin position="66"/>
        <end position="193"/>
    </location>
</feature>
<reference evidence="3 4" key="1">
    <citation type="submission" date="2024-09" db="EMBL/GenBank/DDBJ databases">
        <authorList>
            <person name="Ruan L."/>
        </authorList>
    </citation>
    <scope>NUCLEOTIDE SEQUENCE [LARGE SCALE GENOMIC DNA]</scope>
    <source>
        <strain evidence="3 4">D33</strain>
    </source>
</reference>
<protein>
    <submittedName>
        <fullName evidence="3">NUDIX hydrolase</fullName>
        <ecNumber evidence="3">3.6.-.-</ecNumber>
    </submittedName>
</protein>
<evidence type="ECO:0000313" key="4">
    <source>
        <dbReference type="Proteomes" id="UP001580407"/>
    </source>
</evidence>
<dbReference type="CDD" id="cd04672">
    <property type="entry name" value="NUDIX_CDP-Chase_like"/>
    <property type="match status" value="1"/>
</dbReference>
<dbReference type="InterPro" id="IPR000086">
    <property type="entry name" value="NUDIX_hydrolase_dom"/>
</dbReference>
<dbReference type="Gene3D" id="6.10.250.1120">
    <property type="match status" value="1"/>
</dbReference>
<dbReference type="EC" id="3.6.-.-" evidence="3"/>
<comment type="similarity">
    <text evidence="1">Belongs to the Nudix hydrolase family.</text>
</comment>
<dbReference type="Gene3D" id="3.90.79.10">
    <property type="entry name" value="Nucleoside Triphosphate Pyrophosphohydrolase"/>
    <property type="match status" value="1"/>
</dbReference>
<dbReference type="EMBL" id="JBHILM010000044">
    <property type="protein sequence ID" value="MFB5684634.1"/>
    <property type="molecule type" value="Genomic_DNA"/>
</dbReference>
<comment type="caution">
    <text evidence="3">The sequence shown here is derived from an EMBL/GenBank/DDBJ whole genome shotgun (WGS) entry which is preliminary data.</text>
</comment>
<dbReference type="Proteomes" id="UP001580407">
    <property type="component" value="Unassembled WGS sequence"/>
</dbReference>
<dbReference type="SUPFAM" id="SSF55811">
    <property type="entry name" value="Nudix"/>
    <property type="match status" value="1"/>
</dbReference>
<keyword evidence="3" id="KW-0378">Hydrolase</keyword>
<dbReference type="RefSeq" id="WP_375528305.1">
    <property type="nucleotide sequence ID" value="NZ_JBHILM010000044.1"/>
</dbReference>
<evidence type="ECO:0000259" key="2">
    <source>
        <dbReference type="PROSITE" id="PS51462"/>
    </source>
</evidence>
<proteinExistence type="inferred from homology"/>
<organism evidence="3 4">
    <name type="scientific">Paenibacillus terreus</name>
    <dbReference type="NCBI Taxonomy" id="1387834"/>
    <lineage>
        <taxon>Bacteria</taxon>
        <taxon>Bacillati</taxon>
        <taxon>Bacillota</taxon>
        <taxon>Bacilli</taxon>
        <taxon>Bacillales</taxon>
        <taxon>Paenibacillaceae</taxon>
        <taxon>Paenibacillus</taxon>
    </lineage>
</organism>
<dbReference type="Pfam" id="PF12535">
    <property type="entry name" value="Nudix_N"/>
    <property type="match status" value="1"/>
</dbReference>
<dbReference type="PANTHER" id="PTHR43736:SF1">
    <property type="entry name" value="DIHYDRONEOPTERIN TRIPHOSPHATE DIPHOSPHATASE"/>
    <property type="match status" value="1"/>
</dbReference>
<dbReference type="PANTHER" id="PTHR43736">
    <property type="entry name" value="ADP-RIBOSE PYROPHOSPHATASE"/>
    <property type="match status" value="1"/>
</dbReference>
<evidence type="ECO:0000313" key="3">
    <source>
        <dbReference type="EMBL" id="MFB5684634.1"/>
    </source>
</evidence>
<gene>
    <name evidence="3" type="ORF">ACE3NQ_27375</name>
</gene>
<dbReference type="Pfam" id="PF00293">
    <property type="entry name" value="NUDIX"/>
    <property type="match status" value="1"/>
</dbReference>
<accession>A0ABV5BGU2</accession>
<sequence>MEPKWLTWAKQIQAISQTGLAYGRDVYDIERFEQLRDLSITMMQEYTGMETDKLRSLFAAETGYATPKVDVRGVVFHADEILLVREKSDGAWALPGGWADIGLSPAEVAVKEVREESGFEVRAAGLIGILDKKFHDHPPDAYHIYKIFIHCEITGGSALEGLETSGVGFFKEDNLPPLSISRNTEAQLKRCFDYYRNPEQKAWLE</sequence>